<proteinExistence type="predicted"/>
<dbReference type="Proteomes" id="UP000182204">
    <property type="component" value="Chromosome"/>
</dbReference>
<evidence type="ECO:0000313" key="2">
    <source>
        <dbReference type="Proteomes" id="UP000182204"/>
    </source>
</evidence>
<evidence type="ECO:0000313" key="1">
    <source>
        <dbReference type="EMBL" id="APH17002.1"/>
    </source>
</evidence>
<name>A0A1L3NLI2_CLOSG</name>
<gene>
    <name evidence="1" type="ORF">NPD5_3720</name>
</gene>
<protein>
    <recommendedName>
        <fullName evidence="3">Flavodoxin</fullName>
    </recommendedName>
</protein>
<dbReference type="InterPro" id="IPR029039">
    <property type="entry name" value="Flavoprotein-like_sf"/>
</dbReference>
<dbReference type="RefSeq" id="WP_072586942.1">
    <property type="nucleotide sequence ID" value="NZ_CP013243.1"/>
</dbReference>
<accession>A0A1L3NLI2</accession>
<organism evidence="1 2">
    <name type="scientific">Clostridium sporogenes</name>
    <dbReference type="NCBI Taxonomy" id="1509"/>
    <lineage>
        <taxon>Bacteria</taxon>
        <taxon>Bacillati</taxon>
        <taxon>Bacillota</taxon>
        <taxon>Clostridia</taxon>
        <taxon>Eubacteriales</taxon>
        <taxon>Clostridiaceae</taxon>
        <taxon>Clostridium</taxon>
    </lineage>
</organism>
<sequence>MNSLCIINGSPRKENGTSNYLINELVQLLNNNIKTKEYYISELMEDKNSLQDVISFNKIIFVSPLYADCLPSTMLDFMIYFEDFIKYKKNLNMDMYCLINCGFLEGTQNILAIDILKNYCKRIGLNWRFGVGIGGGEFMASSKNMPLNCKMKMPVYNAFLDLKKDIENSSSSNPTCSEAILVNAKMPKFIFKLAGNMSWRATAKKNNLKPKDLYKRIY</sequence>
<dbReference type="STRING" id="413999.CBO2215"/>
<dbReference type="SUPFAM" id="SSF52218">
    <property type="entry name" value="Flavoproteins"/>
    <property type="match status" value="1"/>
</dbReference>
<reference evidence="1 2" key="1">
    <citation type="submission" date="2015-11" db="EMBL/GenBank/DDBJ databases">
        <authorList>
            <person name="Hill K.K."/>
            <person name="Shirey T.B."/>
            <person name="Raphael B."/>
            <person name="Daligault H.E."/>
            <person name="Davenport K.W."/>
            <person name="Bruce D.C."/>
            <person name="Foley B.T."/>
            <person name="Johnson S.L."/>
        </authorList>
    </citation>
    <scope>NUCLEOTIDE SEQUENCE [LARGE SCALE GENOMIC DNA]</scope>
    <source>
        <strain evidence="1 2">CDC_1632</strain>
    </source>
</reference>
<dbReference type="AlphaFoldDB" id="A0A1L3NLI2"/>
<evidence type="ECO:0008006" key="3">
    <source>
        <dbReference type="Google" id="ProtNLM"/>
    </source>
</evidence>
<dbReference type="EMBL" id="CP013243">
    <property type="protein sequence ID" value="APH17002.1"/>
    <property type="molecule type" value="Genomic_DNA"/>
</dbReference>